<dbReference type="Ensembl" id="ENSHHUT00000038853.1">
    <property type="protein sequence ID" value="ENSHHUP00000037370.1"/>
    <property type="gene ID" value="ENSHHUG00000023398.1"/>
</dbReference>
<proteinExistence type="inferred from homology"/>
<dbReference type="PANTHER" id="PTHR12081:SF19">
    <property type="entry name" value="TRANSCRIPTION FACTOR E2F6"/>
    <property type="match status" value="1"/>
</dbReference>
<dbReference type="Proteomes" id="UP000314982">
    <property type="component" value="Unassembled WGS sequence"/>
</dbReference>
<comment type="similarity">
    <text evidence="1 5">Belongs to the E2F/DP family.</text>
</comment>
<reference evidence="8" key="2">
    <citation type="submission" date="2025-08" db="UniProtKB">
        <authorList>
            <consortium name="Ensembl"/>
        </authorList>
    </citation>
    <scope>IDENTIFICATION</scope>
</reference>
<sequence length="442" mass="49503">MSKILCSHAKVIYFDNNYLSAFPMKSRLKILPFIFVEKGCTFLDDAPCCLVDNMTEQHGLRFDLKRVLLPQRFCPFMSRALDQCTAALDQARVKVWLAALRETEKEDSTEEHRICEDHFLTDHITPRGISEDAIPIMPPYLDGPLSLISPWGEDSSDEEEFVDDDASATHNDDVEEEYDESQAETEPSASRFRELVEGTKTKKRHVGASTEPKPVLPDTSKGFVRQDLSLALLTKKFLRLMSGAPHGIMDLNLAAQNLHTRKRRVYDITNCLEGIKLIQKQSANKIKWIGLCPVTSFVGPKQRLQRELQNLKMVEESLDELIKTCAQQLFDMTDSLDNIELAYVTHSDISGINVFQEQTVVAIKAPEETKLEVPTPKEDGIQIHLKGGRGPIKVLTCEMDGPPRDTQGSGKTTGFLSLEESRIKTMLLHTGASASQNAVQSG</sequence>
<feature type="region of interest" description="Disordered" evidence="6">
    <location>
        <begin position="147"/>
        <end position="218"/>
    </location>
</feature>
<evidence type="ECO:0000256" key="6">
    <source>
        <dbReference type="SAM" id="MobiDB-lite"/>
    </source>
</evidence>
<keyword evidence="9" id="KW-1185">Reference proteome</keyword>
<evidence type="ECO:0000256" key="2">
    <source>
        <dbReference type="ARBA" id="ARBA00023015"/>
    </source>
</evidence>
<evidence type="ECO:0000313" key="8">
    <source>
        <dbReference type="Ensembl" id="ENSHHUP00000037370.1"/>
    </source>
</evidence>
<feature type="compositionally biased region" description="Acidic residues" evidence="6">
    <location>
        <begin position="154"/>
        <end position="166"/>
    </location>
</feature>
<reference evidence="8" key="3">
    <citation type="submission" date="2025-09" db="UniProtKB">
        <authorList>
            <consortium name="Ensembl"/>
        </authorList>
    </citation>
    <scope>IDENTIFICATION</scope>
</reference>
<organism evidence="8 9">
    <name type="scientific">Hucho hucho</name>
    <name type="common">huchen</name>
    <dbReference type="NCBI Taxonomy" id="62062"/>
    <lineage>
        <taxon>Eukaryota</taxon>
        <taxon>Metazoa</taxon>
        <taxon>Chordata</taxon>
        <taxon>Craniata</taxon>
        <taxon>Vertebrata</taxon>
        <taxon>Euteleostomi</taxon>
        <taxon>Actinopterygii</taxon>
        <taxon>Neopterygii</taxon>
        <taxon>Teleostei</taxon>
        <taxon>Protacanthopterygii</taxon>
        <taxon>Salmoniformes</taxon>
        <taxon>Salmonidae</taxon>
        <taxon>Salmoninae</taxon>
        <taxon>Hucho</taxon>
    </lineage>
</organism>
<dbReference type="SUPFAM" id="SSF144074">
    <property type="entry name" value="E2F-DP heterodimerization region"/>
    <property type="match status" value="1"/>
</dbReference>
<keyword evidence="3 5" id="KW-0238">DNA-binding</keyword>
<dbReference type="AlphaFoldDB" id="A0A4W5MJ81"/>
<feature type="compositionally biased region" description="Basic and acidic residues" evidence="6">
    <location>
        <begin position="191"/>
        <end position="200"/>
    </location>
</feature>
<protein>
    <submittedName>
        <fullName evidence="8">E2F transcription factor 6</fullName>
    </submittedName>
</protein>
<keyword evidence="4 5" id="KW-0804">Transcription</keyword>
<dbReference type="InterPro" id="IPR015633">
    <property type="entry name" value="E2F"/>
</dbReference>
<dbReference type="SMART" id="SM01372">
    <property type="entry name" value="E2F_TDP"/>
    <property type="match status" value="1"/>
</dbReference>
<dbReference type="InterPro" id="IPR003316">
    <property type="entry name" value="E2F_WHTH_DNA-bd_dom"/>
</dbReference>
<evidence type="ECO:0000313" key="9">
    <source>
        <dbReference type="Proteomes" id="UP000314982"/>
    </source>
</evidence>
<evidence type="ECO:0000256" key="1">
    <source>
        <dbReference type="ARBA" id="ARBA00010940"/>
    </source>
</evidence>
<reference evidence="9" key="1">
    <citation type="submission" date="2018-06" db="EMBL/GenBank/DDBJ databases">
        <title>Genome assembly of Danube salmon.</title>
        <authorList>
            <person name="Macqueen D.J."/>
            <person name="Gundappa M.K."/>
        </authorList>
    </citation>
    <scope>NUCLEOTIDE SEQUENCE [LARGE SCALE GENOMIC DNA]</scope>
</reference>
<comment type="subcellular location">
    <subcellularLocation>
        <location evidence="5">Nucleus</location>
    </subcellularLocation>
</comment>
<dbReference type="InterPro" id="IPR036390">
    <property type="entry name" value="WH_DNA-bd_sf"/>
</dbReference>
<evidence type="ECO:0000256" key="4">
    <source>
        <dbReference type="ARBA" id="ARBA00023163"/>
    </source>
</evidence>
<dbReference type="GO" id="GO:0046983">
    <property type="term" value="F:protein dimerization activity"/>
    <property type="evidence" value="ECO:0007669"/>
    <property type="project" value="InterPro"/>
</dbReference>
<dbReference type="CDD" id="cd14660">
    <property type="entry name" value="E2F_DD"/>
    <property type="match status" value="1"/>
</dbReference>
<feature type="compositionally biased region" description="Acidic residues" evidence="6">
    <location>
        <begin position="173"/>
        <end position="183"/>
    </location>
</feature>
<dbReference type="Pfam" id="PF02319">
    <property type="entry name" value="WHD_E2F_TDP"/>
    <property type="match status" value="1"/>
</dbReference>
<dbReference type="Gene3D" id="6.10.250.540">
    <property type="match status" value="1"/>
</dbReference>
<dbReference type="PANTHER" id="PTHR12081">
    <property type="entry name" value="TRANSCRIPTION FACTOR E2F"/>
    <property type="match status" value="1"/>
</dbReference>
<dbReference type="Pfam" id="PF16421">
    <property type="entry name" value="E2F_CC-MB"/>
    <property type="match status" value="1"/>
</dbReference>
<evidence type="ECO:0000256" key="5">
    <source>
        <dbReference type="RuleBase" id="RU003796"/>
    </source>
</evidence>
<dbReference type="InterPro" id="IPR036388">
    <property type="entry name" value="WH-like_DNA-bd_sf"/>
</dbReference>
<dbReference type="GO" id="GO:0090575">
    <property type="term" value="C:RNA polymerase II transcription regulator complex"/>
    <property type="evidence" value="ECO:0007669"/>
    <property type="project" value="TreeGrafter"/>
</dbReference>
<accession>A0A4W5MJ81</accession>
<feature type="domain" description="E2F/DP family winged-helix DNA-binding" evidence="7">
    <location>
        <begin position="225"/>
        <end position="290"/>
    </location>
</feature>
<dbReference type="GeneTree" id="ENSGT00940000155734"/>
<dbReference type="STRING" id="62062.ENSHHUP00000037370"/>
<dbReference type="FunFam" id="1.10.10.10:FF:000008">
    <property type="entry name" value="E2F transcription factor 1"/>
    <property type="match status" value="1"/>
</dbReference>
<dbReference type="InterPro" id="IPR037241">
    <property type="entry name" value="E2F-DP_heterodim"/>
</dbReference>
<evidence type="ECO:0000259" key="7">
    <source>
        <dbReference type="SMART" id="SM01372"/>
    </source>
</evidence>
<dbReference type="GO" id="GO:0000978">
    <property type="term" value="F:RNA polymerase II cis-regulatory region sequence-specific DNA binding"/>
    <property type="evidence" value="ECO:0007669"/>
    <property type="project" value="InterPro"/>
</dbReference>
<keyword evidence="2 5" id="KW-0805">Transcription regulation</keyword>
<dbReference type="GO" id="GO:0000981">
    <property type="term" value="F:DNA-binding transcription factor activity, RNA polymerase II-specific"/>
    <property type="evidence" value="ECO:0007669"/>
    <property type="project" value="TreeGrafter"/>
</dbReference>
<dbReference type="SUPFAM" id="SSF46785">
    <property type="entry name" value="Winged helix' DNA-binding domain"/>
    <property type="match status" value="1"/>
</dbReference>
<keyword evidence="5" id="KW-0539">Nucleus</keyword>
<evidence type="ECO:0000256" key="3">
    <source>
        <dbReference type="ARBA" id="ARBA00023125"/>
    </source>
</evidence>
<dbReference type="InterPro" id="IPR032198">
    <property type="entry name" value="E2F_CC-MB"/>
</dbReference>
<name>A0A4W5MJ81_9TELE</name>
<dbReference type="Gene3D" id="1.10.10.10">
    <property type="entry name" value="Winged helix-like DNA-binding domain superfamily/Winged helix DNA-binding domain"/>
    <property type="match status" value="1"/>
</dbReference>